<evidence type="ECO:0000313" key="4">
    <source>
        <dbReference type="EMBL" id="OUP54355.1"/>
    </source>
</evidence>
<protein>
    <recommendedName>
        <fullName evidence="3">Capsule synthesis protein CapA domain-containing protein</fullName>
    </recommendedName>
</protein>
<dbReference type="PANTHER" id="PTHR33393">
    <property type="entry name" value="POLYGLUTAMINE SYNTHESIS ACCESSORY PROTEIN RV0574C-RELATED"/>
    <property type="match status" value="1"/>
</dbReference>
<evidence type="ECO:0000313" key="5">
    <source>
        <dbReference type="Proteomes" id="UP000195897"/>
    </source>
</evidence>
<dbReference type="Gene3D" id="3.60.21.10">
    <property type="match status" value="1"/>
</dbReference>
<dbReference type="PANTHER" id="PTHR33393:SF12">
    <property type="entry name" value="CAPSULE BIOSYNTHESIS PROTEIN CAPA"/>
    <property type="match status" value="1"/>
</dbReference>
<feature type="chain" id="PRO_5012960821" description="Capsule synthesis protein CapA domain-containing protein" evidence="2">
    <location>
        <begin position="26"/>
        <end position="405"/>
    </location>
</feature>
<name>A0A1Y4LCA2_9FIRM</name>
<dbReference type="RefSeq" id="WP_087369720.1">
    <property type="nucleotide sequence ID" value="NZ_NFKK01000001.1"/>
</dbReference>
<reference evidence="5" key="1">
    <citation type="submission" date="2017-04" db="EMBL/GenBank/DDBJ databases">
        <title>Function of individual gut microbiota members based on whole genome sequencing of pure cultures obtained from chicken caecum.</title>
        <authorList>
            <person name="Medvecky M."/>
            <person name="Cejkova D."/>
            <person name="Polansky O."/>
            <person name="Karasova D."/>
            <person name="Kubasova T."/>
            <person name="Cizek A."/>
            <person name="Rychlik I."/>
        </authorList>
    </citation>
    <scope>NUCLEOTIDE SEQUENCE [LARGE SCALE GENOMIC DNA]</scope>
    <source>
        <strain evidence="5">An180</strain>
    </source>
</reference>
<proteinExistence type="inferred from homology"/>
<dbReference type="Proteomes" id="UP000195897">
    <property type="component" value="Unassembled WGS sequence"/>
</dbReference>
<dbReference type="AlphaFoldDB" id="A0A1Y4LCA2"/>
<keyword evidence="2" id="KW-0732">Signal</keyword>
<organism evidence="4 5">
    <name type="scientific">Butyricicoccus pullicaecorum</name>
    <dbReference type="NCBI Taxonomy" id="501571"/>
    <lineage>
        <taxon>Bacteria</taxon>
        <taxon>Bacillati</taxon>
        <taxon>Bacillota</taxon>
        <taxon>Clostridia</taxon>
        <taxon>Eubacteriales</taxon>
        <taxon>Butyricicoccaceae</taxon>
        <taxon>Butyricicoccus</taxon>
    </lineage>
</organism>
<comment type="caution">
    <text evidence="4">The sequence shown here is derived from an EMBL/GenBank/DDBJ whole genome shotgun (WGS) entry which is preliminary data.</text>
</comment>
<feature type="signal peptide" evidence="2">
    <location>
        <begin position="1"/>
        <end position="25"/>
    </location>
</feature>
<dbReference type="PROSITE" id="PS51257">
    <property type="entry name" value="PROKAR_LIPOPROTEIN"/>
    <property type="match status" value="1"/>
</dbReference>
<comment type="similarity">
    <text evidence="1">Belongs to the CapA family.</text>
</comment>
<dbReference type="SMART" id="SM00854">
    <property type="entry name" value="PGA_cap"/>
    <property type="match status" value="1"/>
</dbReference>
<dbReference type="CDD" id="cd07381">
    <property type="entry name" value="MPP_CapA"/>
    <property type="match status" value="1"/>
</dbReference>
<dbReference type="SUPFAM" id="SSF56300">
    <property type="entry name" value="Metallo-dependent phosphatases"/>
    <property type="match status" value="1"/>
</dbReference>
<dbReference type="InterPro" id="IPR052169">
    <property type="entry name" value="CW_Biosynth-Accessory"/>
</dbReference>
<dbReference type="EMBL" id="NFKK01000001">
    <property type="protein sequence ID" value="OUP54355.1"/>
    <property type="molecule type" value="Genomic_DNA"/>
</dbReference>
<evidence type="ECO:0000256" key="2">
    <source>
        <dbReference type="SAM" id="SignalP"/>
    </source>
</evidence>
<dbReference type="InterPro" id="IPR029052">
    <property type="entry name" value="Metallo-depent_PP-like"/>
</dbReference>
<dbReference type="InterPro" id="IPR019079">
    <property type="entry name" value="Capsule_synth_CapA"/>
</dbReference>
<dbReference type="Pfam" id="PF09587">
    <property type="entry name" value="PGA_cap"/>
    <property type="match status" value="1"/>
</dbReference>
<evidence type="ECO:0000256" key="1">
    <source>
        <dbReference type="ARBA" id="ARBA00005662"/>
    </source>
</evidence>
<accession>A0A1Y4LCA2</accession>
<sequence length="405" mass="43933">MKKRLLALALLLLLTGCGSAPSTQADTSEPPEATEPVVQPNIVSTLAVCGDAMSHMPQTRDAYDSQAGAYDYKPMIRFAKPWIEQADYAVVNLETTFAGGPDYSGFPAFNTPDALGDALKDAGFDLVSTANNHCLDRGYDGMVRTLDVLDNLGLAHVGTYRSAEERAAQNGVHVADVSGIKVAFLSYTYGTNGIPVSKSHPDTVNILHTDYMSDAQVLDTARIADDLAAAEALSPDLIAVIVHWGVEYQTTQNEHQEEIADFLFDHGADVILGSHPHVLQPMETRTLTDRDGTTHTGFVCWSLGNFISSQNDEYTDTTVVLNLELTKNPNTGVTDVTKVGYVPLYMLDREQEVGGERFTLLDAHRGIEEYASGDSSYISSSTEKKLQKCVSDCHKILGADYDQAA</sequence>
<gene>
    <name evidence="4" type="ORF">B5F17_00205</name>
</gene>
<feature type="domain" description="Capsule synthesis protein CapA" evidence="3">
    <location>
        <begin position="45"/>
        <end position="310"/>
    </location>
</feature>
<evidence type="ECO:0000259" key="3">
    <source>
        <dbReference type="SMART" id="SM00854"/>
    </source>
</evidence>